<gene>
    <name evidence="1" type="ORF">NM688_g2357</name>
</gene>
<dbReference type="Proteomes" id="UP001148662">
    <property type="component" value="Unassembled WGS sequence"/>
</dbReference>
<name>A0ACC1T939_9APHY</name>
<sequence>MPRLVYCLGLFSLCCVAVLYYAGVDTVNTLSPQGCRMSWMSPSYVLQPNFDRSWSPLAGRYSLWLYREVGWESNELHGSPVLFIPGNAGSSQQVRSIASSATRQFYSSPYQIAEGFRTRNIKPLDFFAVEFNEDLSAFHGSTLDAQRQYTARAIDYILSLYPPDTSIMVMGHSMGGIVATSLLPHENISAIITMSTPHTLPPARFDRRIDHIYSKTLKVLSNDPTPILSMCGGATDLMVPSESCILPSHDHLFDPPYRRTVFTSALEGSWTGVGHREIVWCHQVRWRVARAALELSAAQTPYERSMILDTWLRDGHIPLPFGDRTNHSIALRDEDFSVLPADLHLSLKSPSGVHTYVLPTPSSPSSGAAKFVLYVLQGTIANTSPHNPLPLRASVYSCTPQEHCTTLKPTLLKLIPAPIPGRPFPVPNEGSDESEGVVLFEADVAVFSGSHVAVRVEADGRGWVAGGFVGVGGALNEANAIAPFVEYLSANVTPNALRQTVKYPNALSDALVVYRLVPTFIGQCSGLLNPLVQHTSHPSETHYYPLSSSSPILLHTHGAAPFISSPYNHGLNLTIYTSGEGGCVLKDLEITVDWWTTIGRWGVRYAAPTATWAVAIIAVVLFDAWGTLESSGMMPDVAASLSVFVTTRLGWLLPLSFAISFLPFPVDVWLGNEGEPVLAPLAPLMLLTATGLVCASWWLVTLLELPLTRIHRLFGFCSTPRPVTPPEAAAVPLIRRHPSEDLDTDDDPPSPPIIQAPQSLCQVHKHQHLLLLMTWLLPLAAPVLAVWVRTLYTAGLTTPFDGDHNVLRMWGGLC</sequence>
<accession>A0ACC1T939</accession>
<evidence type="ECO:0000313" key="2">
    <source>
        <dbReference type="Proteomes" id="UP001148662"/>
    </source>
</evidence>
<dbReference type="EMBL" id="JANHOG010000294">
    <property type="protein sequence ID" value="KAJ3555841.1"/>
    <property type="molecule type" value="Genomic_DNA"/>
</dbReference>
<protein>
    <submittedName>
        <fullName evidence="1">Uncharacterized protein</fullName>
    </submittedName>
</protein>
<evidence type="ECO:0000313" key="1">
    <source>
        <dbReference type="EMBL" id="KAJ3555841.1"/>
    </source>
</evidence>
<reference evidence="1" key="1">
    <citation type="submission" date="2022-07" db="EMBL/GenBank/DDBJ databases">
        <title>Genome Sequence of Phlebia brevispora.</title>
        <authorList>
            <person name="Buettner E."/>
        </authorList>
    </citation>
    <scope>NUCLEOTIDE SEQUENCE</scope>
    <source>
        <strain evidence="1">MPL23</strain>
    </source>
</reference>
<proteinExistence type="predicted"/>
<comment type="caution">
    <text evidence="1">The sequence shown here is derived from an EMBL/GenBank/DDBJ whole genome shotgun (WGS) entry which is preliminary data.</text>
</comment>
<organism evidence="1 2">
    <name type="scientific">Phlebia brevispora</name>
    <dbReference type="NCBI Taxonomy" id="194682"/>
    <lineage>
        <taxon>Eukaryota</taxon>
        <taxon>Fungi</taxon>
        <taxon>Dikarya</taxon>
        <taxon>Basidiomycota</taxon>
        <taxon>Agaricomycotina</taxon>
        <taxon>Agaricomycetes</taxon>
        <taxon>Polyporales</taxon>
        <taxon>Meruliaceae</taxon>
        <taxon>Phlebia</taxon>
    </lineage>
</organism>
<keyword evidence="2" id="KW-1185">Reference proteome</keyword>